<gene>
    <name evidence="2" type="ORF">BGZ65_010072</name>
</gene>
<sequence length="325" mass="36518">MATDFSPASWKCRDCSDVFTSKKWLKTHYHSQEYSATFVNSLGENETSQLVRVEGAFSCPLCSRQFETKTSIKKHLGRNACRSTAYDGDPKTSGQSSLSPPSPLSSSALTVSRKRTLDDRILSACQLVDGSDREKKRVLMTVESLELSPFTVTDHRGIDHDALVHNTHLGRLPTDRPVTLSVDLTSLFKCPEKQQLCNVRSPLPYPGLENLFRTSPFATILNRMKFVEISKPLCDLLNEDWATRPELKYACSKLLAGCILMNTTNGHAIMVNCIELYGRKKQVDAHREPFRLIKGTTPRISIPPFGETRYDEVWPMTIASKDGDR</sequence>
<feature type="region of interest" description="Disordered" evidence="1">
    <location>
        <begin position="83"/>
        <end position="111"/>
    </location>
</feature>
<accession>A0A9P6IT00</accession>
<keyword evidence="3" id="KW-1185">Reference proteome</keyword>
<dbReference type="Proteomes" id="UP000749646">
    <property type="component" value="Unassembled WGS sequence"/>
</dbReference>
<protein>
    <recommendedName>
        <fullName evidence="4">C2H2-type domain-containing protein</fullName>
    </recommendedName>
</protein>
<organism evidence="2 3">
    <name type="scientific">Modicella reniformis</name>
    <dbReference type="NCBI Taxonomy" id="1440133"/>
    <lineage>
        <taxon>Eukaryota</taxon>
        <taxon>Fungi</taxon>
        <taxon>Fungi incertae sedis</taxon>
        <taxon>Mucoromycota</taxon>
        <taxon>Mortierellomycotina</taxon>
        <taxon>Mortierellomycetes</taxon>
        <taxon>Mortierellales</taxon>
        <taxon>Mortierellaceae</taxon>
        <taxon>Modicella</taxon>
    </lineage>
</organism>
<proteinExistence type="predicted"/>
<reference evidence="2" key="1">
    <citation type="journal article" date="2020" name="Fungal Divers.">
        <title>Resolving the Mortierellaceae phylogeny through synthesis of multi-gene phylogenetics and phylogenomics.</title>
        <authorList>
            <person name="Vandepol N."/>
            <person name="Liber J."/>
            <person name="Desiro A."/>
            <person name="Na H."/>
            <person name="Kennedy M."/>
            <person name="Barry K."/>
            <person name="Grigoriev I.V."/>
            <person name="Miller A.N."/>
            <person name="O'Donnell K."/>
            <person name="Stajich J.E."/>
            <person name="Bonito G."/>
        </authorList>
    </citation>
    <scope>NUCLEOTIDE SEQUENCE</scope>
    <source>
        <strain evidence="2">MES-2147</strain>
    </source>
</reference>
<feature type="non-terminal residue" evidence="2">
    <location>
        <position position="325"/>
    </location>
</feature>
<name>A0A9P6IT00_9FUNG</name>
<evidence type="ECO:0000313" key="2">
    <source>
        <dbReference type="EMBL" id="KAF9946099.1"/>
    </source>
</evidence>
<evidence type="ECO:0008006" key="4">
    <source>
        <dbReference type="Google" id="ProtNLM"/>
    </source>
</evidence>
<comment type="caution">
    <text evidence="2">The sequence shown here is derived from an EMBL/GenBank/DDBJ whole genome shotgun (WGS) entry which is preliminary data.</text>
</comment>
<dbReference type="AlphaFoldDB" id="A0A9P6IT00"/>
<dbReference type="EMBL" id="JAAAHW010007845">
    <property type="protein sequence ID" value="KAF9946099.1"/>
    <property type="molecule type" value="Genomic_DNA"/>
</dbReference>
<evidence type="ECO:0000313" key="3">
    <source>
        <dbReference type="Proteomes" id="UP000749646"/>
    </source>
</evidence>
<dbReference type="Gene3D" id="3.30.160.60">
    <property type="entry name" value="Classic Zinc Finger"/>
    <property type="match status" value="1"/>
</dbReference>
<dbReference type="OrthoDB" id="2440573at2759"/>
<evidence type="ECO:0000256" key="1">
    <source>
        <dbReference type="SAM" id="MobiDB-lite"/>
    </source>
</evidence>
<feature type="compositionally biased region" description="Low complexity" evidence="1">
    <location>
        <begin position="96"/>
        <end position="107"/>
    </location>
</feature>